<comment type="caution">
    <text evidence="12">The sequence shown here is derived from an EMBL/GenBank/DDBJ whole genome shotgun (WGS) entry which is preliminary data.</text>
</comment>
<keyword evidence="5 10" id="KW-1133">Transmembrane helix</keyword>
<keyword evidence="7" id="KW-0325">Glycoprotein</keyword>
<dbReference type="GO" id="GO:0005789">
    <property type="term" value="C:endoplasmic reticulum membrane"/>
    <property type="evidence" value="ECO:0007669"/>
    <property type="project" value="TreeGrafter"/>
</dbReference>
<sequence length="884" mass="95541">MSQSVPASPSKPPDQFAHMILPPAFSPRPAEGIPPYFPLLAAAPSSVNSVWAKWLLHGKSRPQMGDGMKVGEVRRSAKAEAAHRLGLGLPPPNSAALSPAEESSGRLSRKEAKLAAAAASASGSSAAARAYHMFARRAYEKMGKSISVPSALDPGKAVTDAASPPAVEEKEFPKSTSSPAVLVAEARMHDKAAQLEKTLSQLAHKYQDHSEPPSDADINTTPQLLHDGTPIPTDVPSDTDPNLTTPSDDAPPRPINHAAPPQQASGTFRILRRPAIQTENPTIRLVTDVKEKATDDDDEYAGLLFDWDGMDEHSEDDDDLHDPGKPISPSWSPWRMIINVGGLILTILAFLGVLAALPITSQVLKVWRDRHAPLPNITQVTVSGVENLRWTIIDPDTPKQALQRIGGLDGKTQYNLVFSDEFNQDERTFEAGMDPYWEAVDLWYWGTGDYERYNSQQVTTGGGALRIKLEQRPIGGLNFRSGMLQSWNKLCMNGPVYMEVAVQLPGYANVSGLWPSIFTLGNLGRAGYGATLEGMWPYSYTDCDVGTLTNQTTTDGFPASAATGGDTLYNRKHDTTAISFLPGQKLSACTCPQDDHPGPRLPGDDGQTYAMGRSVPEIDLFEAQVSSSGVLGVSQSVQMAPFNYLYKVSNSTGPAFTIFNNQSTHNGYNGEVTQQSISYVTPTIQGAVQHPASNATSRAPVGALQARPGYAVYAYELSPGPQGYLQWIAGGLPSWRMNAAAFDPDPISAIGRRVFSEEPMSIIMNLAISSAWSQPDWDNLVFPAIMSIDYVRIYAPASVDPDLAVTCDPPTAPTYDYIQRHAVAYNNPNLTIWGGTAQQGGYEQNWPRNSLQPRGCKAPLSKYPGSPIDPIPQAPYVPPNEIGP</sequence>
<dbReference type="GO" id="GO:0005886">
    <property type="term" value="C:plasma membrane"/>
    <property type="evidence" value="ECO:0007669"/>
    <property type="project" value="TreeGrafter"/>
</dbReference>
<evidence type="ECO:0000256" key="2">
    <source>
        <dbReference type="ARBA" id="ARBA00010962"/>
    </source>
</evidence>
<evidence type="ECO:0000256" key="9">
    <source>
        <dbReference type="SAM" id="MobiDB-lite"/>
    </source>
</evidence>
<feature type="region of interest" description="Disordered" evidence="9">
    <location>
        <begin position="858"/>
        <end position="884"/>
    </location>
</feature>
<evidence type="ECO:0000256" key="5">
    <source>
        <dbReference type="ARBA" id="ARBA00022989"/>
    </source>
</evidence>
<dbReference type="GO" id="GO:0031505">
    <property type="term" value="P:fungal-type cell wall organization"/>
    <property type="evidence" value="ECO:0007669"/>
    <property type="project" value="TreeGrafter"/>
</dbReference>
<dbReference type="InterPro" id="IPR000757">
    <property type="entry name" value="Beta-glucanase-like"/>
</dbReference>
<dbReference type="GO" id="GO:0015926">
    <property type="term" value="F:glucosidase activity"/>
    <property type="evidence" value="ECO:0007669"/>
    <property type="project" value="TreeGrafter"/>
</dbReference>
<dbReference type="EMBL" id="JAPDMQ010000076">
    <property type="protein sequence ID" value="KAK0536488.1"/>
    <property type="molecule type" value="Genomic_DNA"/>
</dbReference>
<feature type="compositionally biased region" description="Pro residues" evidence="9">
    <location>
        <begin position="867"/>
        <end position="878"/>
    </location>
</feature>
<keyword evidence="13" id="KW-1185">Reference proteome</keyword>
<feature type="domain" description="GH16" evidence="11">
    <location>
        <begin position="388"/>
        <end position="799"/>
    </location>
</feature>
<evidence type="ECO:0000256" key="7">
    <source>
        <dbReference type="ARBA" id="ARBA00023180"/>
    </source>
</evidence>
<protein>
    <recommendedName>
        <fullName evidence="11">GH16 domain-containing protein</fullName>
    </recommendedName>
</protein>
<gene>
    <name evidence="12" type="ORF">OC842_001978</name>
</gene>
<evidence type="ECO:0000313" key="13">
    <source>
        <dbReference type="Proteomes" id="UP001176521"/>
    </source>
</evidence>
<evidence type="ECO:0000256" key="3">
    <source>
        <dbReference type="ARBA" id="ARBA00022692"/>
    </source>
</evidence>
<dbReference type="Proteomes" id="UP001176521">
    <property type="component" value="Unassembled WGS sequence"/>
</dbReference>
<keyword evidence="3 10" id="KW-0812">Transmembrane</keyword>
<keyword evidence="4" id="KW-0735">Signal-anchor</keyword>
<keyword evidence="6 10" id="KW-0472">Membrane</keyword>
<dbReference type="InterPro" id="IPR013320">
    <property type="entry name" value="ConA-like_dom_sf"/>
</dbReference>
<evidence type="ECO:0000259" key="11">
    <source>
        <dbReference type="PROSITE" id="PS51762"/>
    </source>
</evidence>
<proteinExistence type="inferred from homology"/>
<dbReference type="GO" id="GO:0006078">
    <property type="term" value="P:(1-&gt;6)-beta-D-glucan biosynthetic process"/>
    <property type="evidence" value="ECO:0007669"/>
    <property type="project" value="TreeGrafter"/>
</dbReference>
<comment type="subcellular location">
    <subcellularLocation>
        <location evidence="1">Membrane</location>
        <topology evidence="1">Single-pass type II membrane protein</topology>
    </subcellularLocation>
</comment>
<dbReference type="PROSITE" id="PS51762">
    <property type="entry name" value="GH16_2"/>
    <property type="match status" value="1"/>
</dbReference>
<evidence type="ECO:0000256" key="1">
    <source>
        <dbReference type="ARBA" id="ARBA00004606"/>
    </source>
</evidence>
<feature type="region of interest" description="Disordered" evidence="9">
    <location>
        <begin position="1"/>
        <end position="23"/>
    </location>
</feature>
<reference evidence="12" key="1">
    <citation type="journal article" date="2023" name="PhytoFront">
        <title>Draft Genome Resources of Seven Strains of Tilletia horrida, Causal Agent of Kernel Smut of Rice.</title>
        <authorList>
            <person name="Khanal S."/>
            <person name="Antony Babu S."/>
            <person name="Zhou X.G."/>
        </authorList>
    </citation>
    <scope>NUCLEOTIDE SEQUENCE</scope>
    <source>
        <strain evidence="12">TX3</strain>
    </source>
</reference>
<comment type="similarity">
    <text evidence="2">Belongs to the SKN1/KRE6 family.</text>
</comment>
<evidence type="ECO:0000313" key="12">
    <source>
        <dbReference type="EMBL" id="KAK0536488.1"/>
    </source>
</evidence>
<evidence type="ECO:0000256" key="4">
    <source>
        <dbReference type="ARBA" id="ARBA00022968"/>
    </source>
</evidence>
<feature type="region of interest" description="Disordered" evidence="9">
    <location>
        <begin position="150"/>
        <end position="177"/>
    </location>
</feature>
<evidence type="ECO:0000256" key="8">
    <source>
        <dbReference type="ARBA" id="ARBA00023316"/>
    </source>
</evidence>
<dbReference type="Gene3D" id="2.60.120.200">
    <property type="match status" value="2"/>
</dbReference>
<accession>A0AAN6GFC4</accession>
<feature type="transmembrane region" description="Helical" evidence="10">
    <location>
        <begin position="336"/>
        <end position="360"/>
    </location>
</feature>
<feature type="region of interest" description="Disordered" evidence="9">
    <location>
        <begin position="85"/>
        <end position="109"/>
    </location>
</feature>
<dbReference type="InterPro" id="IPR005629">
    <property type="entry name" value="Skn1/Kre6/Sbg1"/>
</dbReference>
<dbReference type="PANTHER" id="PTHR31361">
    <property type="entry name" value="BETA-GLUCAN SYNTHESIS-ASSOCIATED PROTEIN KRE6-RELATED"/>
    <property type="match status" value="1"/>
</dbReference>
<dbReference type="Pfam" id="PF03935">
    <property type="entry name" value="SKN1_KRE6_Sbg1"/>
    <property type="match status" value="1"/>
</dbReference>
<evidence type="ECO:0000256" key="6">
    <source>
        <dbReference type="ARBA" id="ARBA00023136"/>
    </source>
</evidence>
<name>A0AAN6GFC4_9BASI</name>
<feature type="region of interest" description="Disordered" evidence="9">
    <location>
        <begin position="204"/>
        <end position="262"/>
    </location>
</feature>
<dbReference type="SUPFAM" id="SSF49899">
    <property type="entry name" value="Concanavalin A-like lectins/glucanases"/>
    <property type="match status" value="1"/>
</dbReference>
<dbReference type="PANTHER" id="PTHR31361:SF15">
    <property type="entry name" value="GH16 DOMAIN-CONTAINING PROTEIN"/>
    <property type="match status" value="1"/>
</dbReference>
<evidence type="ECO:0000256" key="10">
    <source>
        <dbReference type="SAM" id="Phobius"/>
    </source>
</evidence>
<keyword evidence="8" id="KW-0961">Cell wall biogenesis/degradation</keyword>
<dbReference type="AlphaFoldDB" id="A0AAN6GFC4"/>
<organism evidence="12 13">
    <name type="scientific">Tilletia horrida</name>
    <dbReference type="NCBI Taxonomy" id="155126"/>
    <lineage>
        <taxon>Eukaryota</taxon>
        <taxon>Fungi</taxon>
        <taxon>Dikarya</taxon>
        <taxon>Basidiomycota</taxon>
        <taxon>Ustilaginomycotina</taxon>
        <taxon>Exobasidiomycetes</taxon>
        <taxon>Tilletiales</taxon>
        <taxon>Tilletiaceae</taxon>
        <taxon>Tilletia</taxon>
    </lineage>
</organism>